<protein>
    <submittedName>
        <fullName evidence="2">Uncharacterized protein</fullName>
    </submittedName>
</protein>
<dbReference type="Proteomes" id="UP000676310">
    <property type="component" value="Unassembled WGS sequence"/>
</dbReference>
<keyword evidence="1" id="KW-0812">Transmembrane</keyword>
<keyword evidence="3" id="KW-1185">Reference proteome</keyword>
<keyword evidence="1" id="KW-1133">Transmembrane helix</keyword>
<sequence>MAPRRSGYSGSGYSTAACSKAYTTTYAQTGLAYYVIFLVLFTGIFIATFFVRRKTGAGKKLIGVPFVVALFFQTLSRLLALISNVMYECDGLGINDYLNISIASSVMYCLANWALIVTFAYILNSMLLKQLQITSSGSKTVFRIIVGVMAVAMIADLVLSSYVTTSNRYYDFDYGLLILTSYGLSLTVYILWLISVIISAAFSLSNISALRSRRLPGGDLIVWVTALYIALLVYSILGVVFSSSPLWPVRHLLSSEASLALSFISSLSQALPFITLLCIAKHVSWDQTTVKTDQVYAPVIQQQATYGYGNGQQDDYYQQTPELVHVR</sequence>
<dbReference type="RefSeq" id="XP_043175150.1">
    <property type="nucleotide sequence ID" value="XM_043319215.1"/>
</dbReference>
<proteinExistence type="predicted"/>
<organism evidence="2 3">
    <name type="scientific">Alternaria atra</name>
    <dbReference type="NCBI Taxonomy" id="119953"/>
    <lineage>
        <taxon>Eukaryota</taxon>
        <taxon>Fungi</taxon>
        <taxon>Dikarya</taxon>
        <taxon>Ascomycota</taxon>
        <taxon>Pezizomycotina</taxon>
        <taxon>Dothideomycetes</taxon>
        <taxon>Pleosporomycetidae</taxon>
        <taxon>Pleosporales</taxon>
        <taxon>Pleosporineae</taxon>
        <taxon>Pleosporaceae</taxon>
        <taxon>Alternaria</taxon>
        <taxon>Alternaria sect. Ulocladioides</taxon>
    </lineage>
</organism>
<feature type="transmembrane region" description="Helical" evidence="1">
    <location>
        <begin position="220"/>
        <end position="241"/>
    </location>
</feature>
<dbReference type="PROSITE" id="PS51257">
    <property type="entry name" value="PROKAR_LIPOPROTEIN"/>
    <property type="match status" value="1"/>
</dbReference>
<accession>A0A8J2N5P0</accession>
<reference evidence="2" key="1">
    <citation type="submission" date="2021-05" db="EMBL/GenBank/DDBJ databases">
        <authorList>
            <person name="Stam R."/>
        </authorList>
    </citation>
    <scope>NUCLEOTIDE SEQUENCE</scope>
    <source>
        <strain evidence="2">CS162</strain>
    </source>
</reference>
<evidence type="ECO:0000256" key="1">
    <source>
        <dbReference type="SAM" id="Phobius"/>
    </source>
</evidence>
<dbReference type="AlphaFoldDB" id="A0A8J2N5P0"/>
<comment type="caution">
    <text evidence="2">The sequence shown here is derived from an EMBL/GenBank/DDBJ whole genome shotgun (WGS) entry which is preliminary data.</text>
</comment>
<keyword evidence="1" id="KW-0472">Membrane</keyword>
<feature type="transmembrane region" description="Helical" evidence="1">
    <location>
        <begin position="31"/>
        <end position="51"/>
    </location>
</feature>
<feature type="transmembrane region" description="Helical" evidence="1">
    <location>
        <begin position="183"/>
        <end position="208"/>
    </location>
</feature>
<evidence type="ECO:0000313" key="2">
    <source>
        <dbReference type="EMBL" id="CAG5186390.1"/>
    </source>
</evidence>
<gene>
    <name evidence="2" type="ORF">ALTATR162_LOCUS11573</name>
</gene>
<evidence type="ECO:0000313" key="3">
    <source>
        <dbReference type="Proteomes" id="UP000676310"/>
    </source>
</evidence>
<feature type="transmembrane region" description="Helical" evidence="1">
    <location>
        <begin position="63"/>
        <end position="82"/>
    </location>
</feature>
<name>A0A8J2N5P0_9PLEO</name>
<feature type="transmembrane region" description="Helical" evidence="1">
    <location>
        <begin position="102"/>
        <end position="123"/>
    </location>
</feature>
<dbReference type="GeneID" id="67011860"/>
<feature type="transmembrane region" description="Helical" evidence="1">
    <location>
        <begin position="261"/>
        <end position="280"/>
    </location>
</feature>
<dbReference type="OrthoDB" id="3783050at2759"/>
<feature type="transmembrane region" description="Helical" evidence="1">
    <location>
        <begin position="144"/>
        <end position="163"/>
    </location>
</feature>
<dbReference type="EMBL" id="CAJRGZ010000030">
    <property type="protein sequence ID" value="CAG5186390.1"/>
    <property type="molecule type" value="Genomic_DNA"/>
</dbReference>